<dbReference type="EMBL" id="JACMSC010000004">
    <property type="protein sequence ID" value="KAG6525789.1"/>
    <property type="molecule type" value="Genomic_DNA"/>
</dbReference>
<keyword evidence="1" id="KW-0343">GTPase activation</keyword>
<feature type="domain" description="Arf-GAP" evidence="7">
    <location>
        <begin position="16"/>
        <end position="130"/>
    </location>
</feature>
<name>A0A8J5HRN0_ZINOF</name>
<dbReference type="PRINTS" id="PR00405">
    <property type="entry name" value="REVINTRACTNG"/>
</dbReference>
<dbReference type="Pfam" id="PF01412">
    <property type="entry name" value="ArfGap"/>
    <property type="match status" value="1"/>
</dbReference>
<evidence type="ECO:0000256" key="3">
    <source>
        <dbReference type="ARBA" id="ARBA00022771"/>
    </source>
</evidence>
<feature type="compositionally biased region" description="Pro residues" evidence="6">
    <location>
        <begin position="217"/>
        <end position="228"/>
    </location>
</feature>
<dbReference type="SUPFAM" id="SSF57863">
    <property type="entry name" value="ArfGap/RecO-like zinc finger"/>
    <property type="match status" value="1"/>
</dbReference>
<dbReference type="InterPro" id="IPR001164">
    <property type="entry name" value="ArfGAP_dom"/>
</dbReference>
<proteinExistence type="predicted"/>
<dbReference type="GO" id="GO:0005096">
    <property type="term" value="F:GTPase activator activity"/>
    <property type="evidence" value="ECO:0007669"/>
    <property type="project" value="UniProtKB-KW"/>
</dbReference>
<comment type="caution">
    <text evidence="8">The sequence shown here is derived from an EMBL/GenBank/DDBJ whole genome shotgun (WGS) entry which is preliminary data.</text>
</comment>
<dbReference type="PROSITE" id="PS50115">
    <property type="entry name" value="ARFGAP"/>
    <property type="match status" value="1"/>
</dbReference>
<dbReference type="InterPro" id="IPR037278">
    <property type="entry name" value="ARFGAP/RecO"/>
</dbReference>
<dbReference type="PANTHER" id="PTHR46419">
    <property type="entry name" value="ADP-RIBOSYLATION FACTOR GTPASE-ACTIVATING PROTEIN AGD5"/>
    <property type="match status" value="1"/>
</dbReference>
<dbReference type="PANTHER" id="PTHR46419:SF2">
    <property type="entry name" value="ADP-RIBOSYLATION FACTOR GTPASE-ACTIVATING PROTEIN AGD5"/>
    <property type="match status" value="1"/>
</dbReference>
<gene>
    <name evidence="8" type="ORF">ZIOFF_015760</name>
</gene>
<evidence type="ECO:0000256" key="2">
    <source>
        <dbReference type="ARBA" id="ARBA00022723"/>
    </source>
</evidence>
<evidence type="ECO:0000259" key="7">
    <source>
        <dbReference type="PROSITE" id="PS50115"/>
    </source>
</evidence>
<evidence type="ECO:0000256" key="5">
    <source>
        <dbReference type="PROSITE-ProRule" id="PRU00288"/>
    </source>
</evidence>
<evidence type="ECO:0000256" key="6">
    <source>
        <dbReference type="SAM" id="MobiDB-lite"/>
    </source>
</evidence>
<dbReference type="Proteomes" id="UP000734854">
    <property type="component" value="Unassembled WGS sequence"/>
</dbReference>
<dbReference type="FunFam" id="1.10.220.150:FF:000009">
    <property type="entry name" value="stromal membrane-associated protein 1 isoform X1"/>
    <property type="match status" value="1"/>
</dbReference>
<keyword evidence="9" id="KW-1185">Reference proteome</keyword>
<protein>
    <recommendedName>
        <fullName evidence="7">Arf-GAP domain-containing protein</fullName>
    </recommendedName>
</protein>
<feature type="region of interest" description="Disordered" evidence="6">
    <location>
        <begin position="128"/>
        <end position="147"/>
    </location>
</feature>
<dbReference type="CDD" id="cd08204">
    <property type="entry name" value="ArfGap"/>
    <property type="match status" value="1"/>
</dbReference>
<organism evidence="8 9">
    <name type="scientific">Zingiber officinale</name>
    <name type="common">Ginger</name>
    <name type="synonym">Amomum zingiber</name>
    <dbReference type="NCBI Taxonomy" id="94328"/>
    <lineage>
        <taxon>Eukaryota</taxon>
        <taxon>Viridiplantae</taxon>
        <taxon>Streptophyta</taxon>
        <taxon>Embryophyta</taxon>
        <taxon>Tracheophyta</taxon>
        <taxon>Spermatophyta</taxon>
        <taxon>Magnoliopsida</taxon>
        <taxon>Liliopsida</taxon>
        <taxon>Zingiberales</taxon>
        <taxon>Zingiberaceae</taxon>
        <taxon>Zingiber</taxon>
    </lineage>
</organism>
<keyword evidence="4" id="KW-0862">Zinc</keyword>
<dbReference type="InterPro" id="IPR044520">
    <property type="entry name" value="ARF_GAP_AGD5/15"/>
</dbReference>
<dbReference type="SMART" id="SM00105">
    <property type="entry name" value="ArfGap"/>
    <property type="match status" value="1"/>
</dbReference>
<evidence type="ECO:0000256" key="4">
    <source>
        <dbReference type="ARBA" id="ARBA00022833"/>
    </source>
</evidence>
<dbReference type="AlphaFoldDB" id="A0A8J5HRN0"/>
<keyword evidence="2" id="KW-0479">Metal-binding</keyword>
<keyword evidence="3 5" id="KW-0863">Zinc-finger</keyword>
<feature type="compositionally biased region" description="Polar residues" evidence="6">
    <location>
        <begin position="128"/>
        <end position="140"/>
    </location>
</feature>
<dbReference type="GO" id="GO:0008270">
    <property type="term" value="F:zinc ion binding"/>
    <property type="evidence" value="ECO:0007669"/>
    <property type="project" value="UniProtKB-KW"/>
</dbReference>
<feature type="region of interest" description="Disordered" evidence="6">
    <location>
        <begin position="156"/>
        <end position="228"/>
    </location>
</feature>
<dbReference type="InterPro" id="IPR038508">
    <property type="entry name" value="ArfGAP_dom_sf"/>
</dbReference>
<evidence type="ECO:0000313" key="9">
    <source>
        <dbReference type="Proteomes" id="UP000734854"/>
    </source>
</evidence>
<evidence type="ECO:0000256" key="1">
    <source>
        <dbReference type="ARBA" id="ARBA00022468"/>
    </source>
</evidence>
<sequence length="406" mass="45122">MNEKASVSKELSAKHKRILEGLMKLPENKECADCKAKGPRWASVNLGIFICMPCSGIHRSLGVHISKVRSATLDTWLPDQVSFIQSMGNEKSNQYWEAELFTNYDRVRIENFIRAKYVDKRWIPRNGSLRSLRSPSNAQERTTKSPLRHFASDLSNKEEQKNHANLNAKKTIPLTSKLPGQVPSVTKREPVMPKVGSSQSSESMLSKEDVQTKVATPGPPPKIDIPVPPPKSDYVAVLLNMLTVEMPTTNDLKSSSTSSKDDHSWVQFQSAEMTTAALQKASTKPVETKHASGIEDLIKDSPNLTLSSSQAKTQTNPQLAYLSQQQVQAAASTPRPVLSANSNQPVMTGLNAPRPNVLSQNWSNVHYQTPGIVPHNSQKGFNNFNQVGSVAQRYPSWNYNYYQTPR</sequence>
<accession>A0A8J5HRN0</accession>
<reference evidence="8 9" key="1">
    <citation type="submission" date="2020-08" db="EMBL/GenBank/DDBJ databases">
        <title>Plant Genome Project.</title>
        <authorList>
            <person name="Zhang R.-G."/>
        </authorList>
    </citation>
    <scope>NUCLEOTIDE SEQUENCE [LARGE SCALE GENOMIC DNA]</scope>
    <source>
        <tissue evidence="8">Rhizome</tissue>
    </source>
</reference>
<evidence type="ECO:0000313" key="8">
    <source>
        <dbReference type="EMBL" id="KAG6525789.1"/>
    </source>
</evidence>
<dbReference type="Gene3D" id="1.10.220.150">
    <property type="entry name" value="Arf GTPase activating protein"/>
    <property type="match status" value="1"/>
</dbReference>